<dbReference type="PANTHER" id="PTHR46312:SF2">
    <property type="entry name" value="NUCLEOTIDE-BINDING OLIGOMERIZATION DOMAIN-CONTAINING PROTEIN 2-LIKE"/>
    <property type="match status" value="1"/>
</dbReference>
<dbReference type="Gene3D" id="3.40.50.300">
    <property type="entry name" value="P-loop containing nucleotide triphosphate hydrolases"/>
    <property type="match status" value="3"/>
</dbReference>
<dbReference type="InterPro" id="IPR035994">
    <property type="entry name" value="Nucleoside_phosphorylase_sf"/>
</dbReference>
<evidence type="ECO:0000259" key="3">
    <source>
        <dbReference type="Pfam" id="PF05729"/>
    </source>
</evidence>
<organism evidence="5 6">
    <name type="scientific">Stylophora pistillata</name>
    <name type="common">Smooth cauliflower coral</name>
    <dbReference type="NCBI Taxonomy" id="50429"/>
    <lineage>
        <taxon>Eukaryota</taxon>
        <taxon>Metazoa</taxon>
        <taxon>Cnidaria</taxon>
        <taxon>Anthozoa</taxon>
        <taxon>Hexacorallia</taxon>
        <taxon>Scleractinia</taxon>
        <taxon>Astrocoeniina</taxon>
        <taxon>Pocilloporidae</taxon>
        <taxon>Stylophora</taxon>
    </lineage>
</organism>
<dbReference type="Gene3D" id="3.40.50.1580">
    <property type="entry name" value="Nucleoside phosphorylase domain"/>
    <property type="match status" value="1"/>
</dbReference>
<accession>A0A2B4R9X3</accession>
<gene>
    <name evidence="5" type="primary">Naip6</name>
    <name evidence="5" type="ORF">AWC38_SpisGene22866</name>
</gene>
<comment type="caution">
    <text evidence="5">The sequence shown here is derived from an EMBL/GenBank/DDBJ whole genome shotgun (WGS) entry which is preliminary data.</text>
</comment>
<feature type="region of interest" description="Disordered" evidence="2">
    <location>
        <begin position="797"/>
        <end position="876"/>
    </location>
</feature>
<dbReference type="PANTHER" id="PTHR46312">
    <property type="entry name" value="NACHT DOMAIN-CONTAINING PROTEIN"/>
    <property type="match status" value="1"/>
</dbReference>
<dbReference type="Pfam" id="PF16095">
    <property type="entry name" value="COR-A"/>
    <property type="match status" value="1"/>
</dbReference>
<dbReference type="InterPro" id="IPR007111">
    <property type="entry name" value="NACHT_NTPase"/>
</dbReference>
<evidence type="ECO:0000313" key="6">
    <source>
        <dbReference type="Proteomes" id="UP000225706"/>
    </source>
</evidence>
<reference evidence="6" key="1">
    <citation type="journal article" date="2017" name="bioRxiv">
        <title>Comparative analysis of the genomes of Stylophora pistillata and Acropora digitifera provides evidence for extensive differences between species of corals.</title>
        <authorList>
            <person name="Voolstra C.R."/>
            <person name="Li Y."/>
            <person name="Liew Y.J."/>
            <person name="Baumgarten S."/>
            <person name="Zoccola D."/>
            <person name="Flot J.-F."/>
            <person name="Tambutte S."/>
            <person name="Allemand D."/>
            <person name="Aranda M."/>
        </authorList>
    </citation>
    <scope>NUCLEOTIDE SEQUENCE [LARGE SCALE GENOMIC DNA]</scope>
</reference>
<evidence type="ECO:0000256" key="2">
    <source>
        <dbReference type="SAM" id="MobiDB-lite"/>
    </source>
</evidence>
<feature type="compositionally biased region" description="Polar residues" evidence="2">
    <location>
        <begin position="864"/>
        <end position="876"/>
    </location>
</feature>
<evidence type="ECO:0000259" key="4">
    <source>
        <dbReference type="Pfam" id="PF16095"/>
    </source>
</evidence>
<dbReference type="InterPro" id="IPR027417">
    <property type="entry name" value="P-loop_NTPase"/>
</dbReference>
<evidence type="ECO:0000313" key="5">
    <source>
        <dbReference type="EMBL" id="PFX13085.1"/>
    </source>
</evidence>
<dbReference type="OrthoDB" id="5966439at2759"/>
<protein>
    <submittedName>
        <fullName evidence="5">Baculoviral IAP repeat-containing protein 1f</fullName>
    </submittedName>
</protein>
<feature type="domain" description="NACHT" evidence="3">
    <location>
        <begin position="316"/>
        <end position="458"/>
    </location>
</feature>
<feature type="compositionally biased region" description="Polar residues" evidence="2">
    <location>
        <begin position="797"/>
        <end position="813"/>
    </location>
</feature>
<sequence>MAGPGNDKGSSSVGCSDDPPPLSITLMELEDLPKKMKRCSRDHCPVDILLLTVEDCEFLACYRYLRGPFKSCENSIGYVYFGKMGEDEDESLRVALVKCSKESSDPGGSKVAACNAFTLLRPKATFLVGFCYSPSPGKAQLGDVVIPLKLTTDCHKTPVSRDLINLVRSATDRWKAPLENSKARKVKVHCDGEILSCSDLIGARQQCQSHPGAIAVEMEGKDISAGEESCKNGDRSENKRRRLAEPLNVEKCQEQLKSYYDTFNKVKIVPWDDSSSIQIDEIYTPLSWVRNHRKPSGVTQEELKDYTDLFNGKPTRMLVYGRPGIGKSTFCKKAAYDWSKALKEISMNFCILLLIKLRDVCNLGDICDVLSASKLLASDGPISVDSLYDYIINNQDKVLLILDGYEDYSCVEHSPILEIWKGKLLKDCYVIVTTRHIQCDELRGPSHVQFEMHGFKSLDQIETFASKFLATGKDVEEFMSFLVEKDLLDMAEIPLLLLMLCLLWNEKHCEGLPTSRADIYTHFIQTLLDHRCSSQQRIAFHQKVTSTEVREDLSNIGKVAFDALLQGCLYVRCSELPDSISRTFEKLSEAGLFQIVNMTSLNREKGAFFIHKSVQEFLAAWHIREEVLSIKGDSTRSLSKVETLEKIIKTKEVLKFACELSKEAALAVFRHLWCVGRKESLSERDFIGQIFGDVTPPYVLARGPFAFEVFQRALQSGKAFDKRTKILLIGQDRVGKTSLGKHLRGEKFKEDEPSTDGVEMTPAIKNASLQAWKNPASLDFTSAFDHKCAEVVTKELLSNSPEKSDSVVQSTEESAGGESTKEMRTRESVIKESGTEDTRGDELIHEAKTESIEDGRPEEIPREVSSSGNSRSTTPIQTAKDDIEEPNQEQMPVNVASLVESCLERNVPNNGDSIWPVIWDFAGQAVYHAIHPIFLSQDAIYVLALDLTRELDDLAKCRVRTIDHEEVEVRSPCSKDTNLDHIMKWLDLVHSLQNLEQTSARKPCEPSPPVILVGTHADSVRNLGRDPNQEMNVVYDTICKMAPTEILTHISGCFVIDNTKAGNSDQQEDPQIVSLRQRILEVAENMPHTKMKVPLQWLRVEEKISEMVRNDVHYVTKERFEEDVAEAFCHFDVKDDIEELLHFLHARGTVIYHALPENPKGLVVLDPRWLIKVLTSIITVNPPPNTPAPIRKKYQDLENKGLLSNELLDHALQKWNLEGVREDLLDVMEKFDLICDSRGFQGEDYRYIVPCMLKPLIEDVGSNDVNNGPLPVFLTFSTNYVPSGLFCRLVVLFWEWASQLCKARESPTLYANAARFNVSKLYHLTLEAHQTLIRLRLWTGGECIPEEEKRLCGQLLRHLDDCRTKLQSKYHWLKSVSWDLFLQCTLCKPCPAKCRKETKICVWHKKQGCCHSDCGHYIPLEGYTESCRHSARKAPSFCQEKLNPWIQVSEVCP</sequence>
<keyword evidence="1" id="KW-0677">Repeat</keyword>
<dbReference type="GO" id="GO:0009116">
    <property type="term" value="P:nucleoside metabolic process"/>
    <property type="evidence" value="ECO:0007669"/>
    <property type="project" value="InterPro"/>
</dbReference>
<feature type="region of interest" description="Disordered" evidence="2">
    <location>
        <begin position="1"/>
        <end position="21"/>
    </location>
</feature>
<dbReference type="InterPro" id="IPR032171">
    <property type="entry name" value="COR-A"/>
</dbReference>
<dbReference type="Proteomes" id="UP000225706">
    <property type="component" value="Unassembled WGS sequence"/>
</dbReference>
<dbReference type="InterPro" id="IPR036388">
    <property type="entry name" value="WH-like_DNA-bd_sf"/>
</dbReference>
<dbReference type="EMBL" id="LSMT01001076">
    <property type="protein sequence ID" value="PFX13085.1"/>
    <property type="molecule type" value="Genomic_DNA"/>
</dbReference>
<keyword evidence="6" id="KW-1185">Reference proteome</keyword>
<dbReference type="SUPFAM" id="SSF52540">
    <property type="entry name" value="P-loop containing nucleoside triphosphate hydrolases"/>
    <property type="match status" value="2"/>
</dbReference>
<name>A0A2B4R9X3_STYPI</name>
<proteinExistence type="predicted"/>
<dbReference type="Pfam" id="PF05729">
    <property type="entry name" value="NACHT"/>
    <property type="match status" value="1"/>
</dbReference>
<dbReference type="Gene3D" id="1.10.10.10">
    <property type="entry name" value="Winged helix-like DNA-binding domain superfamily/Winged helix DNA-binding domain"/>
    <property type="match status" value="1"/>
</dbReference>
<evidence type="ECO:0000256" key="1">
    <source>
        <dbReference type="ARBA" id="ARBA00022737"/>
    </source>
</evidence>
<feature type="compositionally biased region" description="Basic and acidic residues" evidence="2">
    <location>
        <begin position="819"/>
        <end position="862"/>
    </location>
</feature>
<feature type="domain" description="COR" evidence="4">
    <location>
        <begin position="1094"/>
        <end position="1253"/>
    </location>
</feature>
<dbReference type="GO" id="GO:0003824">
    <property type="term" value="F:catalytic activity"/>
    <property type="evidence" value="ECO:0007669"/>
    <property type="project" value="InterPro"/>
</dbReference>